<dbReference type="AlphaFoldDB" id="A0AAW1J9W5"/>
<organism evidence="1 2">
    <name type="scientific">Saponaria officinalis</name>
    <name type="common">Common soapwort</name>
    <name type="synonym">Lychnis saponaria</name>
    <dbReference type="NCBI Taxonomy" id="3572"/>
    <lineage>
        <taxon>Eukaryota</taxon>
        <taxon>Viridiplantae</taxon>
        <taxon>Streptophyta</taxon>
        <taxon>Embryophyta</taxon>
        <taxon>Tracheophyta</taxon>
        <taxon>Spermatophyta</taxon>
        <taxon>Magnoliopsida</taxon>
        <taxon>eudicotyledons</taxon>
        <taxon>Gunneridae</taxon>
        <taxon>Pentapetalae</taxon>
        <taxon>Caryophyllales</taxon>
        <taxon>Caryophyllaceae</taxon>
        <taxon>Caryophylleae</taxon>
        <taxon>Saponaria</taxon>
    </lineage>
</organism>
<sequence length="170" mass="19635">MLLTKLGWRVLSEPNSLWVRVLRAKYCNGRCDVDMFQPKPNRSNVWSGITSQAKIINHGSTAAVGNGRRTLFWDHSWVDKGCLSDRVLDPIPEAILGATVSEMWDEDSGWKWDVFSNYLPREQLQKIASYSLAPDPYLEDCLYWNGTMVETNILTSLKFYVKRELWKLFA</sequence>
<evidence type="ECO:0000313" key="2">
    <source>
        <dbReference type="Proteomes" id="UP001443914"/>
    </source>
</evidence>
<dbReference type="Proteomes" id="UP001443914">
    <property type="component" value="Unassembled WGS sequence"/>
</dbReference>
<dbReference type="EMBL" id="JBDFQZ010000008">
    <property type="protein sequence ID" value="KAK9699777.1"/>
    <property type="molecule type" value="Genomic_DNA"/>
</dbReference>
<gene>
    <name evidence="1" type="ORF">RND81_08G195600</name>
</gene>
<accession>A0AAW1J9W5</accession>
<reference evidence="1" key="1">
    <citation type="submission" date="2024-03" db="EMBL/GenBank/DDBJ databases">
        <title>WGS assembly of Saponaria officinalis var. Norfolk2.</title>
        <authorList>
            <person name="Jenkins J."/>
            <person name="Shu S."/>
            <person name="Grimwood J."/>
            <person name="Barry K."/>
            <person name="Goodstein D."/>
            <person name="Schmutz J."/>
            <person name="Leebens-Mack J."/>
            <person name="Osbourn A."/>
        </authorList>
    </citation>
    <scope>NUCLEOTIDE SEQUENCE [LARGE SCALE GENOMIC DNA]</scope>
    <source>
        <strain evidence="1">JIC</strain>
    </source>
</reference>
<keyword evidence="2" id="KW-1185">Reference proteome</keyword>
<evidence type="ECO:0000313" key="1">
    <source>
        <dbReference type="EMBL" id="KAK9699777.1"/>
    </source>
</evidence>
<comment type="caution">
    <text evidence="1">The sequence shown here is derived from an EMBL/GenBank/DDBJ whole genome shotgun (WGS) entry which is preliminary data.</text>
</comment>
<name>A0AAW1J9W5_SAPOF</name>
<proteinExistence type="predicted"/>
<protein>
    <submittedName>
        <fullName evidence="1">Uncharacterized protein</fullName>
    </submittedName>
</protein>